<dbReference type="GO" id="GO:0005524">
    <property type="term" value="F:ATP binding"/>
    <property type="evidence" value="ECO:0007669"/>
    <property type="project" value="UniProtKB-KW"/>
</dbReference>
<dbReference type="PROSITE" id="PS50110">
    <property type="entry name" value="RESPONSE_REGULATORY"/>
    <property type="match status" value="1"/>
</dbReference>
<dbReference type="PROSITE" id="PS50046">
    <property type="entry name" value="PHYTOCHROME_2"/>
    <property type="match status" value="1"/>
</dbReference>
<dbReference type="PANTHER" id="PTHR43711:SF26">
    <property type="entry name" value="SENSOR HISTIDINE KINASE RCSC"/>
    <property type="match status" value="1"/>
</dbReference>
<dbReference type="CDD" id="cd00082">
    <property type="entry name" value="HisKA"/>
    <property type="match status" value="1"/>
</dbReference>
<dbReference type="SMART" id="SM00388">
    <property type="entry name" value="HisKA"/>
    <property type="match status" value="1"/>
</dbReference>
<dbReference type="Gene3D" id="1.10.287.130">
    <property type="match status" value="1"/>
</dbReference>
<dbReference type="CDD" id="cd16922">
    <property type="entry name" value="HATPase_EvgS-ArcB-TorS-like"/>
    <property type="match status" value="1"/>
</dbReference>
<dbReference type="Gene3D" id="3.30.565.10">
    <property type="entry name" value="Histidine kinase-like ATPase, C-terminal domain"/>
    <property type="match status" value="1"/>
</dbReference>
<evidence type="ECO:0000256" key="13">
    <source>
        <dbReference type="PROSITE-ProRule" id="PRU00169"/>
    </source>
</evidence>
<evidence type="ECO:0000259" key="15">
    <source>
        <dbReference type="PROSITE" id="PS50109"/>
    </source>
</evidence>
<dbReference type="Gene3D" id="3.30.450.40">
    <property type="match status" value="1"/>
</dbReference>
<dbReference type="FunFam" id="3.30.565.10:FF:000023">
    <property type="entry name" value="PAS domain-containing sensor histidine kinase"/>
    <property type="match status" value="1"/>
</dbReference>
<comment type="catalytic activity">
    <reaction evidence="1">
        <text>ATP + protein L-histidine = ADP + protein N-phospho-L-histidine.</text>
        <dbReference type="EC" id="2.7.13.3"/>
    </reaction>
</comment>
<evidence type="ECO:0000313" key="18">
    <source>
        <dbReference type="Proteomes" id="UP000249794"/>
    </source>
</evidence>
<name>A0A2W4XK69_9CYAN</name>
<accession>A0A2W4XK69</accession>
<dbReference type="SMART" id="SM00065">
    <property type="entry name" value="GAF"/>
    <property type="match status" value="1"/>
</dbReference>
<dbReference type="Pfam" id="PF01590">
    <property type="entry name" value="GAF"/>
    <property type="match status" value="1"/>
</dbReference>
<evidence type="ECO:0000259" key="16">
    <source>
        <dbReference type="PROSITE" id="PS50110"/>
    </source>
</evidence>
<evidence type="ECO:0000256" key="12">
    <source>
        <dbReference type="ARBA" id="ARBA00023136"/>
    </source>
</evidence>
<reference evidence="17 18" key="2">
    <citation type="submission" date="2018-06" db="EMBL/GenBank/DDBJ databases">
        <title>Metagenomic assembly of (sub)arctic Cyanobacteria and their associated microbiome from non-axenic cultures.</title>
        <authorList>
            <person name="Baurain D."/>
        </authorList>
    </citation>
    <scope>NUCLEOTIDE SEQUENCE [LARGE SCALE GENOMIC DNA]</scope>
    <source>
        <strain evidence="17">ULC027bin1</strain>
    </source>
</reference>
<dbReference type="SUPFAM" id="SSF47384">
    <property type="entry name" value="Homodimeric domain of signal transducing histidine kinase"/>
    <property type="match status" value="1"/>
</dbReference>
<evidence type="ECO:0000256" key="4">
    <source>
        <dbReference type="ARBA" id="ARBA00012438"/>
    </source>
</evidence>
<evidence type="ECO:0000256" key="11">
    <source>
        <dbReference type="ARBA" id="ARBA00023012"/>
    </source>
</evidence>
<sequence length="759" mass="84087">MQTSDHLIVYQTCSLKTYQRLRETLVQQRHLFESVTTNEDGDEYGGLGAGSFVLMGSATLTVLMTATPVADLPSSARTETADLAISAYRVGLTFDERAIAAFTHRLKNHPTPHPHLHNLSPHLFPHKASNDEKLMAQEAFVLNWSKDLATSPESDSQPHKSVLDNQIQQSLLLDQVITRIRHSLDLPAILEATVAQVREFLSADRLVLYQFDQFDLDTSAANGSHSSGQSSDQPIVGQFVHSGHITYESRMSETVPSVLNFAENVCFEPSRSLQTRYLIGQPITVDDVAEKYAGVPCLLQFLQQAQIKSKIIAPIIVKGKLWGLLIAHQCWHCRHWEAAEAVFLQHIAEHLAVAINQASLYQQLRQQTVSLESCVIERTQSLHDALIAAESANVTKGEFLSTMSHELRTPLTYIIGMSATLLRWPFGDLNDRQRSYLNTINHSGEQLLDIINNILEFANVESRRSLLDCSELSLSALITGVIARHQDLADKKGLTLTLTCRLSAEADVFQADANRLQQILSNLVHNALKFTPTDGEVNVRVWRESQVAVFQIKDTGIGIPESQQDLLFEKFKQLESPFQRQYSGTGLGLAMTKRLVELHGGSIQVDSQVGKGSTFTVRLPANAATRATPPRYQVPSTLEGHKERIILLETDDNNAAIACEMLTAAGYEVIWLIKADQLAAQLELLQPILLIADLSLLNPDLSNIKTLQLSITTLNTKVLALAKPPASVPSLMAHHDTLDKPIDPKLLLEKVQQLVITAR</sequence>
<organism evidence="17 18">
    <name type="scientific">Phormidesmis priestleyi</name>
    <dbReference type="NCBI Taxonomy" id="268141"/>
    <lineage>
        <taxon>Bacteria</taxon>
        <taxon>Bacillati</taxon>
        <taxon>Cyanobacteriota</taxon>
        <taxon>Cyanophyceae</taxon>
        <taxon>Leptolyngbyales</taxon>
        <taxon>Leptolyngbyaceae</taxon>
        <taxon>Phormidesmis</taxon>
    </lineage>
</organism>
<dbReference type="SMART" id="SM00387">
    <property type="entry name" value="HATPase_c"/>
    <property type="match status" value="1"/>
</dbReference>
<dbReference type="PRINTS" id="PR00344">
    <property type="entry name" value="BCTRLSENSOR"/>
</dbReference>
<keyword evidence="7" id="KW-0808">Transferase</keyword>
<evidence type="ECO:0000256" key="9">
    <source>
        <dbReference type="ARBA" id="ARBA00022777"/>
    </source>
</evidence>
<dbReference type="InterPro" id="IPR036890">
    <property type="entry name" value="HATPase_C_sf"/>
</dbReference>
<dbReference type="InterPro" id="IPR004358">
    <property type="entry name" value="Sig_transdc_His_kin-like_C"/>
</dbReference>
<comment type="subcellular location">
    <subcellularLocation>
        <location evidence="2">Cell membrane</location>
    </subcellularLocation>
</comment>
<dbReference type="GO" id="GO:0000155">
    <property type="term" value="F:phosphorelay sensor kinase activity"/>
    <property type="evidence" value="ECO:0007669"/>
    <property type="project" value="InterPro"/>
</dbReference>
<dbReference type="SUPFAM" id="SSF52172">
    <property type="entry name" value="CheY-like"/>
    <property type="match status" value="1"/>
</dbReference>
<dbReference type="InterPro" id="IPR016132">
    <property type="entry name" value="Phyto_chromo_attachment"/>
</dbReference>
<dbReference type="InterPro" id="IPR003661">
    <property type="entry name" value="HisK_dim/P_dom"/>
</dbReference>
<evidence type="ECO:0000256" key="5">
    <source>
        <dbReference type="ARBA" id="ARBA00022475"/>
    </source>
</evidence>
<evidence type="ECO:0000256" key="1">
    <source>
        <dbReference type="ARBA" id="ARBA00000085"/>
    </source>
</evidence>
<dbReference type="InterPro" id="IPR011006">
    <property type="entry name" value="CheY-like_superfamily"/>
</dbReference>
<gene>
    <name evidence="17" type="ORF">DCF15_06450</name>
</gene>
<evidence type="ECO:0000256" key="6">
    <source>
        <dbReference type="ARBA" id="ARBA00022553"/>
    </source>
</evidence>
<dbReference type="PANTHER" id="PTHR43711">
    <property type="entry name" value="TWO-COMPONENT HISTIDINE KINASE"/>
    <property type="match status" value="1"/>
</dbReference>
<dbReference type="Proteomes" id="UP000249794">
    <property type="component" value="Unassembled WGS sequence"/>
</dbReference>
<evidence type="ECO:0000313" key="17">
    <source>
        <dbReference type="EMBL" id="PZO57800.1"/>
    </source>
</evidence>
<dbReference type="InterPro" id="IPR003018">
    <property type="entry name" value="GAF"/>
</dbReference>
<keyword evidence="12" id="KW-0472">Membrane</keyword>
<dbReference type="Gene3D" id="3.40.50.2300">
    <property type="match status" value="1"/>
</dbReference>
<dbReference type="InterPro" id="IPR029016">
    <property type="entry name" value="GAF-like_dom_sf"/>
</dbReference>
<protein>
    <recommendedName>
        <fullName evidence="4">histidine kinase</fullName>
        <ecNumber evidence="4">2.7.13.3</ecNumber>
    </recommendedName>
</protein>
<evidence type="ECO:0000256" key="8">
    <source>
        <dbReference type="ARBA" id="ARBA00022741"/>
    </source>
</evidence>
<dbReference type="SUPFAM" id="SSF55874">
    <property type="entry name" value="ATPase domain of HSP90 chaperone/DNA topoisomerase II/histidine kinase"/>
    <property type="match status" value="1"/>
</dbReference>
<dbReference type="EMBL" id="QBMP01000045">
    <property type="protein sequence ID" value="PZO57800.1"/>
    <property type="molecule type" value="Genomic_DNA"/>
</dbReference>
<feature type="domain" description="Response regulatory" evidence="16">
    <location>
        <begin position="644"/>
        <end position="755"/>
    </location>
</feature>
<keyword evidence="6 13" id="KW-0597">Phosphoprotein</keyword>
<feature type="domain" description="Phytochrome chromophore attachment site" evidence="14">
    <location>
        <begin position="185"/>
        <end position="330"/>
    </location>
</feature>
<comment type="caution">
    <text evidence="17">The sequence shown here is derived from an EMBL/GenBank/DDBJ whole genome shotgun (WGS) entry which is preliminary data.</text>
</comment>
<feature type="modified residue" description="4-aspartylphosphate" evidence="13">
    <location>
        <position position="693"/>
    </location>
</feature>
<evidence type="ECO:0000256" key="7">
    <source>
        <dbReference type="ARBA" id="ARBA00022679"/>
    </source>
</evidence>
<feature type="domain" description="Histidine kinase" evidence="15">
    <location>
        <begin position="402"/>
        <end position="623"/>
    </location>
</feature>
<proteinExistence type="inferred from homology"/>
<dbReference type="InterPro" id="IPR001789">
    <property type="entry name" value="Sig_transdc_resp-reg_receiver"/>
</dbReference>
<dbReference type="PROSITE" id="PS50109">
    <property type="entry name" value="HIS_KIN"/>
    <property type="match status" value="1"/>
</dbReference>
<evidence type="ECO:0000259" key="14">
    <source>
        <dbReference type="PROSITE" id="PS50046"/>
    </source>
</evidence>
<evidence type="ECO:0000256" key="10">
    <source>
        <dbReference type="ARBA" id="ARBA00022840"/>
    </source>
</evidence>
<dbReference type="InterPro" id="IPR005467">
    <property type="entry name" value="His_kinase_dom"/>
</dbReference>
<reference evidence="18" key="1">
    <citation type="submission" date="2018-04" db="EMBL/GenBank/DDBJ databases">
        <authorList>
            <person name="Cornet L."/>
        </authorList>
    </citation>
    <scope>NUCLEOTIDE SEQUENCE [LARGE SCALE GENOMIC DNA]</scope>
</reference>
<comment type="similarity">
    <text evidence="3">In the N-terminal section; belongs to the phytochrome family.</text>
</comment>
<evidence type="ECO:0000256" key="2">
    <source>
        <dbReference type="ARBA" id="ARBA00004236"/>
    </source>
</evidence>
<dbReference type="EC" id="2.7.13.3" evidence="4"/>
<dbReference type="SUPFAM" id="SSF55781">
    <property type="entry name" value="GAF domain-like"/>
    <property type="match status" value="1"/>
</dbReference>
<dbReference type="InterPro" id="IPR036097">
    <property type="entry name" value="HisK_dim/P_sf"/>
</dbReference>
<keyword evidence="8" id="KW-0547">Nucleotide-binding</keyword>
<dbReference type="GO" id="GO:0005886">
    <property type="term" value="C:plasma membrane"/>
    <property type="evidence" value="ECO:0007669"/>
    <property type="project" value="UniProtKB-SubCell"/>
</dbReference>
<dbReference type="InterPro" id="IPR050736">
    <property type="entry name" value="Sensor_HK_Regulatory"/>
</dbReference>
<dbReference type="AlphaFoldDB" id="A0A2W4XK69"/>
<dbReference type="Pfam" id="PF02518">
    <property type="entry name" value="HATPase_c"/>
    <property type="match status" value="1"/>
</dbReference>
<dbReference type="Pfam" id="PF00512">
    <property type="entry name" value="HisKA"/>
    <property type="match status" value="1"/>
</dbReference>
<evidence type="ECO:0000256" key="3">
    <source>
        <dbReference type="ARBA" id="ARBA00006402"/>
    </source>
</evidence>
<keyword evidence="10" id="KW-0067">ATP-binding</keyword>
<keyword evidence="9 17" id="KW-0418">Kinase</keyword>
<keyword evidence="11" id="KW-0902">Two-component regulatory system</keyword>
<dbReference type="InterPro" id="IPR003594">
    <property type="entry name" value="HATPase_dom"/>
</dbReference>
<keyword evidence="5" id="KW-1003">Cell membrane</keyword>